<protein>
    <submittedName>
        <fullName evidence="2">DUF362 domain-containing protein</fullName>
    </submittedName>
</protein>
<feature type="domain" description="DUF362" evidence="1">
    <location>
        <begin position="162"/>
        <end position="300"/>
    </location>
</feature>
<dbReference type="InterPro" id="IPR007160">
    <property type="entry name" value="DUF362"/>
</dbReference>
<proteinExistence type="predicted"/>
<sequence>MDTFRLADKLPSELNRRGFLKNSAVVLGAITVCNLGGLEEAPAAPNEKAQVYFTDDISVNGLLKIYAKVNQNITGKTAIKLHSGEPHGPNLLPIELITGLQATIPNSTIVECNVLYESPRQHTQSHLETLKINGFDFCPVDIMDAEGDAILPIFGTKELLAKWEDSPKRPFEDGTHLSEIAVGKNLLNYDSLLVYTHFKGHTMGGFGGSLKNIAIGCASGQVGKLQIHEKGWKGGKLFLERMVEAGKGISDHFGPRITYINVLKNISVDCDCDAHGKKPTCRDIGIVASTDILAIDKASIDLVYALPQTELKDIKERIETRNGLHQLEYMKLLRMGKEHYDLINLG</sequence>
<name>A0A6G9VWE1_9BACT</name>
<gene>
    <name evidence="2" type="ORF">FA584_06445</name>
</gene>
<dbReference type="Proteomes" id="UP000502831">
    <property type="component" value="Chromosome"/>
</dbReference>
<evidence type="ECO:0000259" key="1">
    <source>
        <dbReference type="Pfam" id="PF04015"/>
    </source>
</evidence>
<dbReference type="AlphaFoldDB" id="A0A6G9VWE1"/>
<dbReference type="PROSITE" id="PS51318">
    <property type="entry name" value="TAT"/>
    <property type="match status" value="1"/>
</dbReference>
<dbReference type="Pfam" id="PF04015">
    <property type="entry name" value="DUF362"/>
    <property type="match status" value="1"/>
</dbReference>
<accession>A0A6G9VWE1</accession>
<dbReference type="InterPro" id="IPR006311">
    <property type="entry name" value="TAT_signal"/>
</dbReference>
<evidence type="ECO:0000313" key="2">
    <source>
        <dbReference type="EMBL" id="QIR77306.1"/>
    </source>
</evidence>
<dbReference type="EMBL" id="CP039734">
    <property type="protein sequence ID" value="QIR77306.1"/>
    <property type="molecule type" value="Genomic_DNA"/>
</dbReference>
<reference evidence="2 3" key="1">
    <citation type="journal article" date="2017" name="Environ. Sci. Technol.">
        <title>Organohalide Respiration with Chlorinated Ethenes under Low pH Conditions.</title>
        <authorList>
            <person name="Yang Y."/>
            <person name="Capiro N.L."/>
            <person name="Marcet T.F."/>
            <person name="Yan J."/>
            <person name="Pennell K.D."/>
            <person name="Loffler F.E."/>
        </authorList>
    </citation>
    <scope>NUCLEOTIDE SEQUENCE [LARGE SCALE GENOMIC DNA]</scope>
    <source>
        <strain evidence="2 3">ACSDCE</strain>
    </source>
</reference>
<evidence type="ECO:0000313" key="3">
    <source>
        <dbReference type="Proteomes" id="UP000502831"/>
    </source>
</evidence>
<organism evidence="2 3">
    <name type="scientific">Sulfurospirillum diekertiae</name>
    <dbReference type="NCBI Taxonomy" id="1854492"/>
    <lineage>
        <taxon>Bacteria</taxon>
        <taxon>Pseudomonadati</taxon>
        <taxon>Campylobacterota</taxon>
        <taxon>Epsilonproteobacteria</taxon>
        <taxon>Campylobacterales</taxon>
        <taxon>Sulfurospirillaceae</taxon>
        <taxon>Sulfurospirillum</taxon>
    </lineage>
</organism>